<evidence type="ECO:0000313" key="1">
    <source>
        <dbReference type="EMBL" id="GFF21769.1"/>
    </source>
</evidence>
<dbReference type="OrthoDB" id="3645574at2759"/>
<dbReference type="Proteomes" id="UP000452235">
    <property type="component" value="Unassembled WGS sequence"/>
</dbReference>
<name>A0A5M3ZE14_ASPTE</name>
<gene>
    <name evidence="1" type="ORF">ATEIFO6365_0016009300</name>
</gene>
<dbReference type="PANTHER" id="PTHR21310">
    <property type="entry name" value="AMINOGLYCOSIDE PHOSPHOTRANSFERASE-RELATED-RELATED"/>
    <property type="match status" value="1"/>
</dbReference>
<dbReference type="AlphaFoldDB" id="A0A5M3ZE14"/>
<dbReference type="PANTHER" id="PTHR21310:SF37">
    <property type="entry name" value="AMINOGLYCOSIDE PHOSPHOTRANSFERASE DOMAIN-CONTAINING PROTEIN"/>
    <property type="match status" value="1"/>
</dbReference>
<accession>A0A5M3ZE14</accession>
<proteinExistence type="predicted"/>
<sequence length="247" mass="29248">MEYEGIPTDIPRDLTYCTSEGYVLDLLRCHDNQIRHKPNAISDEYDGRAQMAALAAMRTIHPHYLRRDLRQGPFVLTLTDLHQSNIFVDEEWHIRCLIDLEWACSLPADMLQLPWWLDDRGIDEMPEGEYLDSYGKLHDEFIQIFETQEKHFRSTGKTPAVPYAEILRTNWENGNFRFFGALDNPKALYRLFLDHIQRRFDPTQDFEFDDIVSRFCSADAAEFIERKLKDKEDYDARLQDLFEEEQS</sequence>
<protein>
    <submittedName>
        <fullName evidence="1">Uncharacterized protein</fullName>
    </submittedName>
</protein>
<dbReference type="InterPro" id="IPR011009">
    <property type="entry name" value="Kinase-like_dom_sf"/>
</dbReference>
<keyword evidence="2" id="KW-1185">Reference proteome</keyword>
<evidence type="ECO:0000313" key="2">
    <source>
        <dbReference type="Proteomes" id="UP000452235"/>
    </source>
</evidence>
<organism evidence="1 2">
    <name type="scientific">Aspergillus terreus</name>
    <dbReference type="NCBI Taxonomy" id="33178"/>
    <lineage>
        <taxon>Eukaryota</taxon>
        <taxon>Fungi</taxon>
        <taxon>Dikarya</taxon>
        <taxon>Ascomycota</taxon>
        <taxon>Pezizomycotina</taxon>
        <taxon>Eurotiomycetes</taxon>
        <taxon>Eurotiomycetidae</taxon>
        <taxon>Eurotiales</taxon>
        <taxon>Aspergillaceae</taxon>
        <taxon>Aspergillus</taxon>
        <taxon>Aspergillus subgen. Circumdati</taxon>
    </lineage>
</organism>
<reference evidence="1 2" key="1">
    <citation type="submission" date="2020-01" db="EMBL/GenBank/DDBJ databases">
        <title>Aspergillus terreus IFO 6365 whole genome shotgun sequence.</title>
        <authorList>
            <person name="Kanamasa S."/>
            <person name="Takahashi H."/>
        </authorList>
    </citation>
    <scope>NUCLEOTIDE SEQUENCE [LARGE SCALE GENOMIC DNA]</scope>
    <source>
        <strain evidence="1 2">IFO 6365</strain>
    </source>
</reference>
<dbReference type="VEuPathDB" id="FungiDB:ATEG_10339"/>
<dbReference type="InterPro" id="IPR051678">
    <property type="entry name" value="AGP_Transferase"/>
</dbReference>
<comment type="caution">
    <text evidence="1">The sequence shown here is derived from an EMBL/GenBank/DDBJ whole genome shotgun (WGS) entry which is preliminary data.</text>
</comment>
<dbReference type="EMBL" id="BLJY01000016">
    <property type="protein sequence ID" value="GFF21769.1"/>
    <property type="molecule type" value="Genomic_DNA"/>
</dbReference>
<dbReference type="SUPFAM" id="SSF56112">
    <property type="entry name" value="Protein kinase-like (PK-like)"/>
    <property type="match status" value="1"/>
</dbReference>